<feature type="domain" description="Aldehyde oxidase/xanthine dehydrogenase a/b hammerhead" evidence="3">
    <location>
        <begin position="15"/>
        <end position="130"/>
    </location>
</feature>
<organism evidence="4 5">
    <name type="scientific">Pseudolabrys taiwanensis</name>
    <dbReference type="NCBI Taxonomy" id="331696"/>
    <lineage>
        <taxon>Bacteria</taxon>
        <taxon>Pseudomonadati</taxon>
        <taxon>Pseudomonadota</taxon>
        <taxon>Alphaproteobacteria</taxon>
        <taxon>Hyphomicrobiales</taxon>
        <taxon>Xanthobacteraceae</taxon>
        <taxon>Pseudolabrys</taxon>
    </lineage>
</organism>
<dbReference type="PANTHER" id="PTHR11908:SF132">
    <property type="entry name" value="ALDEHYDE OXIDASE 1-RELATED"/>
    <property type="match status" value="1"/>
</dbReference>
<dbReference type="Gene3D" id="3.30.365.10">
    <property type="entry name" value="Aldehyde oxidase/xanthine dehydrogenase, molybdopterin binding domain"/>
    <property type="match status" value="4"/>
</dbReference>
<keyword evidence="1" id="KW-0500">Molybdenum</keyword>
<dbReference type="InterPro" id="IPR008274">
    <property type="entry name" value="AldOxase/xan_DH_MoCoBD1"/>
</dbReference>
<dbReference type="SUPFAM" id="SSF54665">
    <property type="entry name" value="CO dehydrogenase molybdoprotein N-domain-like"/>
    <property type="match status" value="1"/>
</dbReference>
<gene>
    <name evidence="4" type="ORF">DW352_10675</name>
</gene>
<dbReference type="Pfam" id="PF02738">
    <property type="entry name" value="MoCoBD_1"/>
    <property type="match status" value="1"/>
</dbReference>
<dbReference type="EMBL" id="CP031417">
    <property type="protein sequence ID" value="AXK80933.1"/>
    <property type="molecule type" value="Genomic_DNA"/>
</dbReference>
<protein>
    <submittedName>
        <fullName evidence="4">Xanthine dehydrogenase family protein molybdopterin-binding subunit</fullName>
    </submittedName>
</protein>
<evidence type="ECO:0000259" key="3">
    <source>
        <dbReference type="SMART" id="SM01008"/>
    </source>
</evidence>
<dbReference type="Pfam" id="PF20256">
    <property type="entry name" value="MoCoBD_2"/>
    <property type="match status" value="1"/>
</dbReference>
<dbReference type="AlphaFoldDB" id="A0A345ZVI6"/>
<name>A0A345ZVI6_9HYPH</name>
<evidence type="ECO:0000313" key="5">
    <source>
        <dbReference type="Proteomes" id="UP000254889"/>
    </source>
</evidence>
<dbReference type="InterPro" id="IPR046867">
    <property type="entry name" value="AldOxase/xan_DH_MoCoBD2"/>
</dbReference>
<sequence>MGAPVPRREASRLVAGKGRYTDDIDVAGLLHVAFVRSPYPHARIDTIDVEDAKAMQGVVAVLTADDLAAVCAPWQTRLALLPSHVSPPQMPLAQGEACWQGEAVVAIVAGSRALAEDAAERVDITWSELPVVPDLETAAAPDAPMVNGAMTSNLGLDHNFVAGDPDGAFRDAAVVVEHDFAFDRQTGVTLEPRVILAEFDPRVGELTVHHSHQVPHQMRDVFAAQLKLPLSKVRVVTPDVGGAFGLKLAAYPDEMAVAAIAVLLGKPVKYCVDRLEAFISDNHAREAKVRGRLAVAGDGTLLAMEVSVVSGFGAYSAYPRGSVGEGLQAVHMSAAPYRLANFRGRVRGYFQNKPPSGVLRAVGQPIATTVTEQLLDLAARKLDLDPAEIRRRNYADAATVTSRSAGGIVLSELSLERCHERLLALMDYETLRREQTSLRKRGIHRGIGFAAFIEQTAVGPSLYGPQNVRASAQETCRLTLEADGGVRCATSITDQGQGTRTALAQIVADELGVGIETVDIATGDTQSTPFGGGAWASRGTALGGEAALRAARRLKDSVLAIAGSLLQTDAGALTVRNGTIYSAAGLAQMTIADIAAAACFSAHTVPLTELPPLEITESFAPREVPYVAANGIQAAHVEVDPELGTIRVLDFWVVDDCGRVINPLLVDEQIRGGVVQGIGAALYEQCIYSADGQLENGSLADYLVPMAGEMPDIHVAHMETPTSATTLGARGVGEAGTVGGAAAIWTAVNDALSPFGAVMTAQPFTPERVLDRLEAAEPAAR</sequence>
<dbReference type="Proteomes" id="UP000254889">
    <property type="component" value="Chromosome"/>
</dbReference>
<evidence type="ECO:0000256" key="2">
    <source>
        <dbReference type="ARBA" id="ARBA00023002"/>
    </source>
</evidence>
<accession>A0A345ZVI6</accession>
<reference evidence="4 5" key="1">
    <citation type="submission" date="2018-07" db="EMBL/GenBank/DDBJ databases">
        <authorList>
            <person name="Quirk P.G."/>
            <person name="Krulwich T.A."/>
        </authorList>
    </citation>
    <scope>NUCLEOTIDE SEQUENCE [LARGE SCALE GENOMIC DNA]</scope>
    <source>
        <strain evidence="4 5">CC-BB4</strain>
    </source>
</reference>
<dbReference type="Gene3D" id="3.90.1170.50">
    <property type="entry name" value="Aldehyde oxidase/xanthine dehydrogenase, a/b hammerhead"/>
    <property type="match status" value="1"/>
</dbReference>
<dbReference type="SMART" id="SM01008">
    <property type="entry name" value="Ald_Xan_dh_C"/>
    <property type="match status" value="1"/>
</dbReference>
<dbReference type="InterPro" id="IPR036856">
    <property type="entry name" value="Ald_Oxase/Xan_DH_a/b_sf"/>
</dbReference>
<proteinExistence type="predicted"/>
<dbReference type="InterPro" id="IPR016208">
    <property type="entry name" value="Ald_Oxase/xanthine_DH-like"/>
</dbReference>
<evidence type="ECO:0000256" key="1">
    <source>
        <dbReference type="ARBA" id="ARBA00022505"/>
    </source>
</evidence>
<evidence type="ECO:0000313" key="4">
    <source>
        <dbReference type="EMBL" id="AXK80933.1"/>
    </source>
</evidence>
<dbReference type="InterPro" id="IPR000674">
    <property type="entry name" value="Ald_Oxase/Xan_DH_a/b"/>
</dbReference>
<dbReference type="OrthoDB" id="9758509at2"/>
<keyword evidence="2" id="KW-0560">Oxidoreductase</keyword>
<dbReference type="InterPro" id="IPR037165">
    <property type="entry name" value="AldOxase/xan_DH_Mopterin-bd_sf"/>
</dbReference>
<dbReference type="KEGG" id="ptaw:DW352_10675"/>
<dbReference type="PANTHER" id="PTHR11908">
    <property type="entry name" value="XANTHINE DEHYDROGENASE"/>
    <property type="match status" value="1"/>
</dbReference>
<keyword evidence="5" id="KW-1185">Reference proteome</keyword>
<dbReference type="Pfam" id="PF01315">
    <property type="entry name" value="Ald_Xan_dh_C"/>
    <property type="match status" value="1"/>
</dbReference>
<dbReference type="GO" id="GO:0016491">
    <property type="term" value="F:oxidoreductase activity"/>
    <property type="evidence" value="ECO:0007669"/>
    <property type="project" value="UniProtKB-KW"/>
</dbReference>
<dbReference type="SUPFAM" id="SSF56003">
    <property type="entry name" value="Molybdenum cofactor-binding domain"/>
    <property type="match status" value="1"/>
</dbReference>
<dbReference type="GO" id="GO:0005506">
    <property type="term" value="F:iron ion binding"/>
    <property type="evidence" value="ECO:0007669"/>
    <property type="project" value="InterPro"/>
</dbReference>